<dbReference type="CDD" id="cd06170">
    <property type="entry name" value="LuxR_C_like"/>
    <property type="match status" value="1"/>
</dbReference>
<dbReference type="SUPFAM" id="SSF46894">
    <property type="entry name" value="C-terminal effector domain of the bipartite response regulators"/>
    <property type="match status" value="1"/>
</dbReference>
<dbReference type="PRINTS" id="PR00038">
    <property type="entry name" value="HTHLUXR"/>
</dbReference>
<protein>
    <submittedName>
        <fullName evidence="6">Putative Glycerol metabolism activator</fullName>
    </submittedName>
</protein>
<dbReference type="EMBL" id="KT201084">
    <property type="protein sequence ID" value="ALS56010.1"/>
    <property type="molecule type" value="Genomic_DNA"/>
</dbReference>
<dbReference type="InterPro" id="IPR058245">
    <property type="entry name" value="NreC/VraR/RcsB-like_REC"/>
</dbReference>
<evidence type="ECO:0000313" key="6">
    <source>
        <dbReference type="EMBL" id="ALS56010.1"/>
    </source>
</evidence>
<reference evidence="6" key="1">
    <citation type="journal article" date="2016" name="ISME J.">
        <title>Functional metagenomic screen reveals new and diverse microbial rhodopsins.</title>
        <authorList>
            <person name="Pushkarev A."/>
            <person name="Beja O."/>
        </authorList>
    </citation>
    <scope>NUCLEOTIDE SEQUENCE</scope>
</reference>
<evidence type="ECO:0000256" key="3">
    <source>
        <dbReference type="PROSITE-ProRule" id="PRU00169"/>
    </source>
</evidence>
<organism evidence="6">
    <name type="scientific">uncultured bacterium EIL102C09</name>
    <dbReference type="NCBI Taxonomy" id="1768197"/>
    <lineage>
        <taxon>Bacteria</taxon>
        <taxon>environmental samples</taxon>
    </lineage>
</organism>
<dbReference type="InterPro" id="IPR051015">
    <property type="entry name" value="EvgA-like"/>
</dbReference>
<dbReference type="GO" id="GO:0006355">
    <property type="term" value="P:regulation of DNA-templated transcription"/>
    <property type="evidence" value="ECO:0007669"/>
    <property type="project" value="InterPro"/>
</dbReference>
<proteinExistence type="predicted"/>
<accession>A0A0U2X2W5</accession>
<dbReference type="SMART" id="SM00448">
    <property type="entry name" value="REC"/>
    <property type="match status" value="1"/>
</dbReference>
<dbReference type="PROSITE" id="PS50110">
    <property type="entry name" value="RESPONSE_REGULATORY"/>
    <property type="match status" value="1"/>
</dbReference>
<dbReference type="PANTHER" id="PTHR45566:SF2">
    <property type="entry name" value="NARL SUBFAMILY"/>
    <property type="match status" value="1"/>
</dbReference>
<dbReference type="SMART" id="SM00421">
    <property type="entry name" value="HTH_LUXR"/>
    <property type="match status" value="1"/>
</dbReference>
<dbReference type="Pfam" id="PF00072">
    <property type="entry name" value="Response_reg"/>
    <property type="match status" value="1"/>
</dbReference>
<dbReference type="Pfam" id="PF00196">
    <property type="entry name" value="GerE"/>
    <property type="match status" value="1"/>
</dbReference>
<dbReference type="AlphaFoldDB" id="A0A0U2X2W5"/>
<dbReference type="GO" id="GO:0000160">
    <property type="term" value="P:phosphorelay signal transduction system"/>
    <property type="evidence" value="ECO:0007669"/>
    <property type="project" value="InterPro"/>
</dbReference>
<evidence type="ECO:0000256" key="2">
    <source>
        <dbReference type="ARBA" id="ARBA00023125"/>
    </source>
</evidence>
<dbReference type="SUPFAM" id="SSF52172">
    <property type="entry name" value="CheY-like"/>
    <property type="match status" value="1"/>
</dbReference>
<dbReference type="InterPro" id="IPR016032">
    <property type="entry name" value="Sig_transdc_resp-reg_C-effctor"/>
</dbReference>
<feature type="modified residue" description="4-aspartylphosphate" evidence="3">
    <location>
        <position position="44"/>
    </location>
</feature>
<dbReference type="InterPro" id="IPR011006">
    <property type="entry name" value="CheY-like_superfamily"/>
</dbReference>
<dbReference type="CDD" id="cd17535">
    <property type="entry name" value="REC_NarL-like"/>
    <property type="match status" value="1"/>
</dbReference>
<evidence type="ECO:0000256" key="1">
    <source>
        <dbReference type="ARBA" id="ARBA00022553"/>
    </source>
</evidence>
<keyword evidence="2" id="KW-0238">DNA-binding</keyword>
<dbReference type="Gene3D" id="3.40.50.2300">
    <property type="match status" value="1"/>
</dbReference>
<dbReference type="InterPro" id="IPR001789">
    <property type="entry name" value="Sig_transdc_resp-reg_receiver"/>
</dbReference>
<dbReference type="GO" id="GO:0003677">
    <property type="term" value="F:DNA binding"/>
    <property type="evidence" value="ECO:0007669"/>
    <property type="project" value="UniProtKB-KW"/>
</dbReference>
<feature type="domain" description="Response regulatory" evidence="5">
    <location>
        <begin position="1"/>
        <end position="109"/>
    </location>
</feature>
<name>A0A0U2X2W5_9BACT</name>
<dbReference type="InterPro" id="IPR000792">
    <property type="entry name" value="Tscrpt_reg_LuxR_C"/>
</dbReference>
<evidence type="ECO:0000259" key="4">
    <source>
        <dbReference type="PROSITE" id="PS50043"/>
    </source>
</evidence>
<evidence type="ECO:0000259" key="5">
    <source>
        <dbReference type="PROSITE" id="PS50110"/>
    </source>
</evidence>
<feature type="domain" description="HTH luxR-type" evidence="4">
    <location>
        <begin position="133"/>
        <end position="198"/>
    </location>
</feature>
<dbReference type="PANTHER" id="PTHR45566">
    <property type="entry name" value="HTH-TYPE TRANSCRIPTIONAL REGULATOR YHJB-RELATED"/>
    <property type="match status" value="1"/>
</dbReference>
<dbReference type="PROSITE" id="PS50043">
    <property type="entry name" value="HTH_LUXR_2"/>
    <property type="match status" value="1"/>
</dbReference>
<sequence>MFRDSLAFLIKKSFTNTFVDTGESYATLVAKLRSSQSFDVVLIDLNMPGMFGTSTFEQLRAEFPRHCLVVVSGINDPEQIYAVMRSGANGYIPKTMSADGLMKALEWILSGVSYFPMDLIARHTSTFSRKGETSFNGQVLTAKEMDVIELLVAGHTNKEIGRSLDIEEVTVKARLKQAFRKLGVRNRAQAVRVALENKLL</sequence>
<keyword evidence="1 3" id="KW-0597">Phosphoprotein</keyword>